<evidence type="ECO:0000256" key="6">
    <source>
        <dbReference type="RuleBase" id="RU000682"/>
    </source>
</evidence>
<protein>
    <submittedName>
        <fullName evidence="7">Homeobox-leucine zipper protein ROC4</fullName>
    </submittedName>
</protein>
<comment type="subcellular location">
    <subcellularLocation>
        <location evidence="1 5 6">Nucleus</location>
    </subcellularLocation>
</comment>
<evidence type="ECO:0000313" key="7">
    <source>
        <dbReference type="EnsemblPlants" id="EMT09593"/>
    </source>
</evidence>
<sequence length="219" mass="25645">MDGEWPQYNSVVHNDLDPFMTSEHSHLLQHDHGDETYGRLLGATPNVGMIDNTNVVAGNQGNNNVKTYSEQRMETRRTNYHRLRREQIQELEAVFREIPYPDEKLRKSLSERLGMNAQQVKFWFQNHRSNSKGKTQRRETTTLKLENQMLKSDRQAIMSAMENSTCLKCRGAVVQTQDTSERQRLFKENMKLQEELRLAATHLKEGLQQNGMWPRLTRN</sequence>
<dbReference type="PROSITE" id="PS00027">
    <property type="entry name" value="HOMEOBOX_1"/>
    <property type="match status" value="1"/>
</dbReference>
<dbReference type="EnsemblPlants" id="EMT09593">
    <property type="protein sequence ID" value="EMT09593"/>
    <property type="gene ID" value="F775_24148"/>
</dbReference>
<dbReference type="GO" id="GO:0005634">
    <property type="term" value="C:nucleus"/>
    <property type="evidence" value="ECO:0007669"/>
    <property type="project" value="UniProtKB-SubCell"/>
</dbReference>
<feature type="DNA-binding region" description="Homeobox" evidence="5">
    <location>
        <begin position="76"/>
        <end position="135"/>
    </location>
</feature>
<keyword evidence="2 5" id="KW-0238">DNA-binding</keyword>
<dbReference type="SMART" id="SM00389">
    <property type="entry name" value="HOX"/>
    <property type="match status" value="1"/>
</dbReference>
<dbReference type="Pfam" id="PF00046">
    <property type="entry name" value="Homeodomain"/>
    <property type="match status" value="1"/>
</dbReference>
<dbReference type="InterPro" id="IPR009057">
    <property type="entry name" value="Homeodomain-like_sf"/>
</dbReference>
<dbReference type="InterPro" id="IPR017970">
    <property type="entry name" value="Homeobox_CS"/>
</dbReference>
<keyword evidence="4 5" id="KW-0539">Nucleus</keyword>
<organism evidence="7">
    <name type="scientific">Aegilops tauschii</name>
    <name type="common">Tausch's goatgrass</name>
    <name type="synonym">Aegilops squarrosa</name>
    <dbReference type="NCBI Taxonomy" id="37682"/>
    <lineage>
        <taxon>Eukaryota</taxon>
        <taxon>Viridiplantae</taxon>
        <taxon>Streptophyta</taxon>
        <taxon>Embryophyta</taxon>
        <taxon>Tracheophyta</taxon>
        <taxon>Spermatophyta</taxon>
        <taxon>Magnoliopsida</taxon>
        <taxon>Liliopsida</taxon>
        <taxon>Poales</taxon>
        <taxon>Poaceae</taxon>
        <taxon>BOP clade</taxon>
        <taxon>Pooideae</taxon>
        <taxon>Triticodae</taxon>
        <taxon>Triticeae</taxon>
        <taxon>Triticinae</taxon>
        <taxon>Aegilops</taxon>
    </lineage>
</organism>
<evidence type="ECO:0000256" key="2">
    <source>
        <dbReference type="ARBA" id="ARBA00023125"/>
    </source>
</evidence>
<evidence type="ECO:0000256" key="3">
    <source>
        <dbReference type="ARBA" id="ARBA00023155"/>
    </source>
</evidence>
<dbReference type="PROSITE" id="PS50071">
    <property type="entry name" value="HOMEOBOX_2"/>
    <property type="match status" value="1"/>
</dbReference>
<reference evidence="7" key="1">
    <citation type="submission" date="2015-06" db="UniProtKB">
        <authorList>
            <consortium name="EnsemblPlants"/>
        </authorList>
    </citation>
    <scope>IDENTIFICATION</scope>
</reference>
<dbReference type="PANTHER" id="PTHR45654:SF62">
    <property type="entry name" value="HOMEOBOX DOMAIN-CONTAINING PROTEIN"/>
    <property type="match status" value="1"/>
</dbReference>
<evidence type="ECO:0000256" key="1">
    <source>
        <dbReference type="ARBA" id="ARBA00004123"/>
    </source>
</evidence>
<dbReference type="GO" id="GO:0003677">
    <property type="term" value="F:DNA binding"/>
    <property type="evidence" value="ECO:0007669"/>
    <property type="project" value="UniProtKB-UniRule"/>
</dbReference>
<dbReference type="GO" id="GO:0000981">
    <property type="term" value="F:DNA-binding transcription factor activity, RNA polymerase II-specific"/>
    <property type="evidence" value="ECO:0007669"/>
    <property type="project" value="InterPro"/>
</dbReference>
<keyword evidence="3 5" id="KW-0371">Homeobox</keyword>
<dbReference type="InterPro" id="IPR001356">
    <property type="entry name" value="HD"/>
</dbReference>
<dbReference type="Gene3D" id="1.10.10.60">
    <property type="entry name" value="Homeodomain-like"/>
    <property type="match status" value="1"/>
</dbReference>
<dbReference type="InterPro" id="IPR042160">
    <property type="entry name" value="HD-Zip_IV"/>
</dbReference>
<evidence type="ECO:0000256" key="4">
    <source>
        <dbReference type="ARBA" id="ARBA00023242"/>
    </source>
</evidence>
<dbReference type="PANTHER" id="PTHR45654">
    <property type="entry name" value="HOMEOBOX-LEUCINE ZIPPER PROTEIN MERISTEM L1"/>
    <property type="match status" value="1"/>
</dbReference>
<name>M8C352_AEGTA</name>
<dbReference type="AlphaFoldDB" id="M8C352"/>
<proteinExistence type="predicted"/>
<accession>M8C352</accession>
<evidence type="ECO:0000256" key="5">
    <source>
        <dbReference type="PROSITE-ProRule" id="PRU00108"/>
    </source>
</evidence>
<dbReference type="SUPFAM" id="SSF46689">
    <property type="entry name" value="Homeodomain-like"/>
    <property type="match status" value="1"/>
</dbReference>
<dbReference type="CDD" id="cd00086">
    <property type="entry name" value="homeodomain"/>
    <property type="match status" value="1"/>
</dbReference>